<dbReference type="InterPro" id="IPR001343">
    <property type="entry name" value="Hemolysn_Ca-bd"/>
</dbReference>
<keyword evidence="7" id="KW-1185">Reference proteome</keyword>
<protein>
    <submittedName>
        <fullName evidence="6">Ca2+-binding RTX toxin-like protein</fullName>
    </submittedName>
</protein>
<sequence>MPGFPTTIVLDGSAIVTEAAPDQTYSYSGWDLASLGDINGDGFDDFVVGTKTSSPGAYVVLGGGAGSFTITGANAYSAAGVGDINGDGYDDLILSTPYQDNGLAWVVFGHAGAFASQLDVTTLDGSNGFRIENTFPDNSFGKSIATGDFNGDGFDDVVVAAANRQFVLFGHAGGFAANQDNLAGLTLYSPTAFYSFGNIVAAAGDMNGDGFDDFVFGDPGGSMAYVVFGANVGPGQFFGDALDGTNGFRLFGPSGSLTGRSVASAGDINGDGYDDLIIGAPLQSTAGTYAGAAYVVFGHAGGFPLDTDLNTLDGTNGFRILGDVAGGVTGWAVASAGDFDGDGFDDLLVSSRGKNAVQLVFGHAGGFSAGLSIADLDGNNGLTLQFPINGTEFGFAVSSAGDVNGDGYDDLIVSAPWTLRHYGREGETYIVYGRPVTPVVSSGTAGVDNAVGSRTQDTMAGGGGADFLYGLQGDDVLAGDDGGDWLDGGTGADAMTGGTGDDTFVVDDAGDTTIEAGGEGSDTVDASVSWTLAANIEKLLLEGSGNINGTGNGLANTLTGNGGNNSLDGGAGADLIKGGLGDDTLLGGIGDDQLVGGDGTDSLDGQGDNDRLDGGVGNDTLAGGSGNDILDGGADNDSLDGGTGNDQLTGGGGVDSLTGGDGNDSLDGGTGADSLSGGLGDDVYYVDDAGDTVTELSGQGTDTVRTMAAFTLSANVENLILDGSGNIGGTGNSLVNAITGNSGDNIIDGGAGDDVLKGLNGNDTLIGGTGSDIMVGGAGADTFVITQASIHTSGAIETDTVNDLLVAQSDKLDLSAIDADSLTAGDQAFHLVGGFTHHAGELTLTLSGGSTLLALDVDGDGRADYRMTIVGNVTGDSGGWLL</sequence>
<evidence type="ECO:0000313" key="7">
    <source>
        <dbReference type="Proteomes" id="UP001228905"/>
    </source>
</evidence>
<dbReference type="Gene3D" id="2.130.10.130">
    <property type="entry name" value="Integrin alpha, N-terminal"/>
    <property type="match status" value="3"/>
</dbReference>
<dbReference type="PROSITE" id="PS51470">
    <property type="entry name" value="FG_GAP"/>
    <property type="match status" value="3"/>
</dbReference>
<dbReference type="PRINTS" id="PR01185">
    <property type="entry name" value="INTEGRINA"/>
</dbReference>
<evidence type="ECO:0000256" key="5">
    <source>
        <dbReference type="SAM" id="MobiDB-lite"/>
    </source>
</evidence>
<dbReference type="InterPro" id="IPR028994">
    <property type="entry name" value="Integrin_alpha_N"/>
</dbReference>
<name>A0ABU0IT21_9CAUL</name>
<dbReference type="SUPFAM" id="SSF51120">
    <property type="entry name" value="beta-Roll"/>
    <property type="match status" value="2"/>
</dbReference>
<dbReference type="InterPro" id="IPR018511">
    <property type="entry name" value="Hemolysin-typ_Ca-bd_CS"/>
</dbReference>
<dbReference type="PANTHER" id="PTHR23221">
    <property type="entry name" value="GLYCOSYLPHOSPHATIDYLINOSITOL PHOSPHOLIPASE D"/>
    <property type="match status" value="1"/>
</dbReference>
<evidence type="ECO:0000313" key="6">
    <source>
        <dbReference type="EMBL" id="MDQ0464117.1"/>
    </source>
</evidence>
<dbReference type="InterPro" id="IPR013517">
    <property type="entry name" value="FG-GAP"/>
</dbReference>
<dbReference type="SUPFAM" id="SSF69318">
    <property type="entry name" value="Integrin alpha N-terminal domain"/>
    <property type="match status" value="2"/>
</dbReference>
<feature type="region of interest" description="Disordered" evidence="5">
    <location>
        <begin position="592"/>
        <end position="674"/>
    </location>
</feature>
<keyword evidence="1" id="KW-0732">Signal</keyword>
<dbReference type="Gene3D" id="2.150.10.10">
    <property type="entry name" value="Serralysin-like metalloprotease, C-terminal"/>
    <property type="match status" value="3"/>
</dbReference>
<feature type="compositionally biased region" description="Gly residues" evidence="5">
    <location>
        <begin position="641"/>
        <end position="662"/>
    </location>
</feature>
<dbReference type="PRINTS" id="PR00313">
    <property type="entry name" value="CABNDNGRPT"/>
</dbReference>
<dbReference type="Proteomes" id="UP001228905">
    <property type="component" value="Unassembled WGS sequence"/>
</dbReference>
<keyword evidence="4" id="KW-0325">Glycoprotein</keyword>
<dbReference type="PROSITE" id="PS00330">
    <property type="entry name" value="HEMOLYSIN_CALCIUM"/>
    <property type="match status" value="5"/>
</dbReference>
<dbReference type="EMBL" id="JAUSVS010000002">
    <property type="protein sequence ID" value="MDQ0464117.1"/>
    <property type="molecule type" value="Genomic_DNA"/>
</dbReference>
<dbReference type="InterPro" id="IPR013519">
    <property type="entry name" value="Int_alpha_beta-p"/>
</dbReference>
<comment type="caution">
    <text evidence="6">The sequence shown here is derived from an EMBL/GenBank/DDBJ whole genome shotgun (WGS) entry which is preliminary data.</text>
</comment>
<dbReference type="InterPro" id="IPR000413">
    <property type="entry name" value="Integrin_alpha"/>
</dbReference>
<dbReference type="PANTHER" id="PTHR23221:SF7">
    <property type="entry name" value="PHOSPHATIDYLINOSITOL-GLYCAN-SPECIFIC PHOSPHOLIPASE D"/>
    <property type="match status" value="1"/>
</dbReference>
<accession>A0ABU0IT21</accession>
<evidence type="ECO:0000256" key="1">
    <source>
        <dbReference type="ARBA" id="ARBA00022729"/>
    </source>
</evidence>
<reference evidence="6 7" key="1">
    <citation type="submission" date="2023-07" db="EMBL/GenBank/DDBJ databases">
        <title>Genomic Encyclopedia of Type Strains, Phase IV (KMG-IV): sequencing the most valuable type-strain genomes for metagenomic binning, comparative biology and taxonomic classification.</title>
        <authorList>
            <person name="Goeker M."/>
        </authorList>
    </citation>
    <scope>NUCLEOTIDE SEQUENCE [LARGE SCALE GENOMIC DNA]</scope>
    <source>
        <strain evidence="6 7">DSM 18695</strain>
    </source>
</reference>
<keyword evidence="2" id="KW-0677">Repeat</keyword>
<evidence type="ECO:0000256" key="2">
    <source>
        <dbReference type="ARBA" id="ARBA00022737"/>
    </source>
</evidence>
<keyword evidence="3" id="KW-0378">Hydrolase</keyword>
<dbReference type="SMART" id="SM00191">
    <property type="entry name" value="Int_alpha"/>
    <property type="match status" value="7"/>
</dbReference>
<dbReference type="InterPro" id="IPR011049">
    <property type="entry name" value="Serralysin-like_metalloprot_C"/>
</dbReference>
<gene>
    <name evidence="6" type="ORF">QO010_001888</name>
</gene>
<dbReference type="Pfam" id="PF00353">
    <property type="entry name" value="HemolysinCabind"/>
    <property type="match status" value="6"/>
</dbReference>
<evidence type="ECO:0000256" key="3">
    <source>
        <dbReference type="ARBA" id="ARBA00022801"/>
    </source>
</evidence>
<organism evidence="6 7">
    <name type="scientific">Caulobacter ginsengisoli</name>
    <dbReference type="NCBI Taxonomy" id="400775"/>
    <lineage>
        <taxon>Bacteria</taxon>
        <taxon>Pseudomonadati</taxon>
        <taxon>Pseudomonadota</taxon>
        <taxon>Alphaproteobacteria</taxon>
        <taxon>Caulobacterales</taxon>
        <taxon>Caulobacteraceae</taxon>
        <taxon>Caulobacter</taxon>
    </lineage>
</organism>
<evidence type="ECO:0000256" key="4">
    <source>
        <dbReference type="ARBA" id="ARBA00023180"/>
    </source>
</evidence>
<proteinExistence type="predicted"/>
<dbReference type="Pfam" id="PF13517">
    <property type="entry name" value="FG-GAP_3"/>
    <property type="match status" value="1"/>
</dbReference>
<dbReference type="RefSeq" id="WP_307348522.1">
    <property type="nucleotide sequence ID" value="NZ_JAUSVS010000002.1"/>
</dbReference>
<dbReference type="Pfam" id="PF01839">
    <property type="entry name" value="FG-GAP"/>
    <property type="match status" value="4"/>
</dbReference>